<dbReference type="InterPro" id="IPR001279">
    <property type="entry name" value="Metallo-B-lactamas"/>
</dbReference>
<feature type="domain" description="Metallo-beta-lactamase" evidence="2">
    <location>
        <begin position="41"/>
        <end position="258"/>
    </location>
</feature>
<dbReference type="PANTHER" id="PTHR42951:SF4">
    <property type="entry name" value="ACYL-COENZYME A THIOESTERASE MBLAC2"/>
    <property type="match status" value="1"/>
</dbReference>
<evidence type="ECO:0000313" key="3">
    <source>
        <dbReference type="EMBL" id="SEM68159.1"/>
    </source>
</evidence>
<evidence type="ECO:0000259" key="2">
    <source>
        <dbReference type="SMART" id="SM00849"/>
    </source>
</evidence>
<comment type="similarity">
    <text evidence="1">Belongs to the metallo-beta-lactamase superfamily. Class-B beta-lactamase family.</text>
</comment>
<dbReference type="Pfam" id="PF21221">
    <property type="entry name" value="B_lactamase-like_C"/>
    <property type="match status" value="1"/>
</dbReference>
<dbReference type="InterPro" id="IPR036388">
    <property type="entry name" value="WH-like_DNA-bd_sf"/>
</dbReference>
<evidence type="ECO:0000256" key="1">
    <source>
        <dbReference type="ARBA" id="ARBA00005250"/>
    </source>
</evidence>
<dbReference type="RefSeq" id="WP_050521357.1">
    <property type="nucleotide sequence ID" value="NZ_FOCO01000001.1"/>
</dbReference>
<reference evidence="3 4" key="1">
    <citation type="submission" date="2016-10" db="EMBL/GenBank/DDBJ databases">
        <authorList>
            <person name="de Groot N.N."/>
        </authorList>
    </citation>
    <scope>NUCLEOTIDE SEQUENCE [LARGE SCALE GENOMIC DNA]</scope>
    <source>
        <strain evidence="3 4">CGMCC 1.10836</strain>
    </source>
</reference>
<organism evidence="3 4">
    <name type="scientific">Pseudorhodobacter antarcticus</name>
    <dbReference type="NCBI Taxonomy" id="1077947"/>
    <lineage>
        <taxon>Bacteria</taxon>
        <taxon>Pseudomonadati</taxon>
        <taxon>Pseudomonadota</taxon>
        <taxon>Alphaproteobacteria</taxon>
        <taxon>Rhodobacterales</taxon>
        <taxon>Paracoccaceae</taxon>
        <taxon>Pseudorhodobacter</taxon>
    </lineage>
</organism>
<dbReference type="GO" id="GO:0017001">
    <property type="term" value="P:antibiotic catabolic process"/>
    <property type="evidence" value="ECO:0007669"/>
    <property type="project" value="UniProtKB-ARBA"/>
</dbReference>
<dbReference type="PANTHER" id="PTHR42951">
    <property type="entry name" value="METALLO-BETA-LACTAMASE DOMAIN-CONTAINING"/>
    <property type="match status" value="1"/>
</dbReference>
<dbReference type="SMART" id="SM00849">
    <property type="entry name" value="Lactamase_B"/>
    <property type="match status" value="1"/>
</dbReference>
<sequence>MTDTKTGIRYPFDTPPAEGEATEVAPGVLWMRLPLPMALDHVNVFALDDGDAWTIIDTGFDSKRGRAIWGRLLAGPLAGKPVARVVVTHHHPDHIGLAGWFQAQGAELLTTRTAWLYARMLTLDEQALPLPQQIAFWRAAGMPDDMLAARATQRPFNFADVVAPLPLGFTRLNEGQVVTLGQRRWRVHMGNGHAPEHATFWSLDDNLILGGDQLLPSISANIGVYPTEPDADPLGEWLTSCAAFAPMARADHLVLPGHKLPFTGLPLRLHQMAENHHGALARLRAHLSTPRTAADCFMPVFKREILGDAYGLALVEAVAHLNHLLHQGAVCRTMQDGVWLWKAQNGEGNRWMRL</sequence>
<dbReference type="EMBL" id="FOCO01000001">
    <property type="protein sequence ID" value="SEM68159.1"/>
    <property type="molecule type" value="Genomic_DNA"/>
</dbReference>
<keyword evidence="4" id="KW-1185">Reference proteome</keyword>
<dbReference type="InterPro" id="IPR048933">
    <property type="entry name" value="B_lactamase-like_C"/>
</dbReference>
<accession>A0A1H8AED1</accession>
<dbReference type="AlphaFoldDB" id="A0A1H8AED1"/>
<dbReference type="Gene3D" id="3.60.15.10">
    <property type="entry name" value="Ribonuclease Z/Hydroxyacylglutathione hydrolase-like"/>
    <property type="match status" value="1"/>
</dbReference>
<dbReference type="SUPFAM" id="SSF56281">
    <property type="entry name" value="Metallo-hydrolase/oxidoreductase"/>
    <property type="match status" value="1"/>
</dbReference>
<dbReference type="Proteomes" id="UP000183002">
    <property type="component" value="Unassembled WGS sequence"/>
</dbReference>
<dbReference type="InterPro" id="IPR036866">
    <property type="entry name" value="RibonucZ/Hydroxyglut_hydro"/>
</dbReference>
<proteinExistence type="inferred from homology"/>
<gene>
    <name evidence="3" type="ORF">SAMN05216227_100176</name>
</gene>
<dbReference type="Gene3D" id="1.10.10.10">
    <property type="entry name" value="Winged helix-like DNA-binding domain superfamily/Winged helix DNA-binding domain"/>
    <property type="match status" value="1"/>
</dbReference>
<dbReference type="Pfam" id="PF00753">
    <property type="entry name" value="Lactamase_B"/>
    <property type="match status" value="1"/>
</dbReference>
<dbReference type="STRING" id="1077947.SAMN05216227_100176"/>
<protein>
    <submittedName>
        <fullName evidence="3">Glyoxylase, beta-lactamase superfamily II</fullName>
    </submittedName>
</protein>
<dbReference type="InterPro" id="IPR050855">
    <property type="entry name" value="NDM-1-like"/>
</dbReference>
<name>A0A1H8AED1_9RHOB</name>
<evidence type="ECO:0000313" key="4">
    <source>
        <dbReference type="Proteomes" id="UP000183002"/>
    </source>
</evidence>